<keyword evidence="9 10" id="KW-0472">Membrane</keyword>
<evidence type="ECO:0000256" key="9">
    <source>
        <dbReference type="ARBA" id="ARBA00023136"/>
    </source>
</evidence>
<dbReference type="Pfam" id="PF00032">
    <property type="entry name" value="Cytochrom_B_C"/>
    <property type="match status" value="1"/>
</dbReference>
<gene>
    <name evidence="12" type="primary">petD</name>
    <name evidence="12" type="ORF">NITHO_380001</name>
</gene>
<feature type="transmembrane region" description="Helical" evidence="10">
    <location>
        <begin position="143"/>
        <end position="162"/>
    </location>
</feature>
<evidence type="ECO:0000256" key="2">
    <source>
        <dbReference type="ARBA" id="ARBA00022448"/>
    </source>
</evidence>
<dbReference type="GO" id="GO:0016020">
    <property type="term" value="C:membrane"/>
    <property type="evidence" value="ECO:0007669"/>
    <property type="project" value="UniProtKB-SubCell"/>
</dbReference>
<evidence type="ECO:0000313" key="13">
    <source>
        <dbReference type="Proteomes" id="UP000004221"/>
    </source>
</evidence>
<keyword evidence="12" id="KW-0560">Oxidoreductase</keyword>
<dbReference type="RefSeq" id="WP_008479045.1">
    <property type="nucleotide sequence ID" value="NZ_CAGS01000312.1"/>
</dbReference>
<comment type="caution">
    <text evidence="12">The sequence shown here is derived from an EMBL/GenBank/DDBJ whole genome shotgun (WGS) entry which is preliminary data.</text>
</comment>
<dbReference type="Proteomes" id="UP000004221">
    <property type="component" value="Unassembled WGS sequence"/>
</dbReference>
<feature type="transmembrane region" description="Helical" evidence="10">
    <location>
        <begin position="47"/>
        <end position="69"/>
    </location>
</feature>
<dbReference type="AlphaFoldDB" id="I4EJ33"/>
<name>I4EJ33_9BACT</name>
<comment type="subcellular location">
    <subcellularLocation>
        <location evidence="1">Membrane</location>
        <topology evidence="1">Multi-pass membrane protein</topology>
    </subcellularLocation>
</comment>
<evidence type="ECO:0000256" key="7">
    <source>
        <dbReference type="ARBA" id="ARBA00022989"/>
    </source>
</evidence>
<keyword evidence="4 10" id="KW-0812">Transmembrane</keyword>
<evidence type="ECO:0000313" key="12">
    <source>
        <dbReference type="EMBL" id="CCF84695.1"/>
    </source>
</evidence>
<protein>
    <submittedName>
        <fullName evidence="12">Putative Cytochrome bc1 complex, cytochrome b6 subunit</fullName>
        <ecNumber evidence="12">1.10.2.2</ecNumber>
    </submittedName>
</protein>
<dbReference type="PROSITE" id="PS51003">
    <property type="entry name" value="CYTB_CTER"/>
    <property type="match status" value="1"/>
</dbReference>
<keyword evidence="13" id="KW-1185">Reference proteome</keyword>
<dbReference type="Gene3D" id="1.20.810.10">
    <property type="entry name" value="Cytochrome Bc1 Complex, Chain C"/>
    <property type="match status" value="1"/>
</dbReference>
<dbReference type="InterPro" id="IPR027387">
    <property type="entry name" value="Cytb/b6-like_sf"/>
</dbReference>
<feature type="transmembrane region" description="Helical" evidence="10">
    <location>
        <begin position="182"/>
        <end position="205"/>
    </location>
</feature>
<feature type="domain" description="Cytochrome b/b6 C-terminal region profile" evidence="11">
    <location>
        <begin position="33"/>
        <end position="158"/>
    </location>
</feature>
<keyword evidence="5" id="KW-0479">Metal-binding</keyword>
<accession>I4EJ33</accession>
<dbReference type="EMBL" id="CAGS01000312">
    <property type="protein sequence ID" value="CCF84695.1"/>
    <property type="molecule type" value="Genomic_DNA"/>
</dbReference>
<dbReference type="GO" id="GO:0016491">
    <property type="term" value="F:oxidoreductase activity"/>
    <property type="evidence" value="ECO:0007669"/>
    <property type="project" value="UniProtKB-KW"/>
</dbReference>
<keyword evidence="2" id="KW-0813">Transport</keyword>
<evidence type="ECO:0000256" key="1">
    <source>
        <dbReference type="ARBA" id="ARBA00004141"/>
    </source>
</evidence>
<proteinExistence type="predicted"/>
<evidence type="ECO:0000259" key="11">
    <source>
        <dbReference type="PROSITE" id="PS51003"/>
    </source>
</evidence>
<keyword evidence="6" id="KW-0249">Electron transport</keyword>
<feature type="transmembrane region" description="Helical" evidence="10">
    <location>
        <begin position="212"/>
        <end position="234"/>
    </location>
</feature>
<dbReference type="InterPro" id="IPR036150">
    <property type="entry name" value="Cyt_b/b6_C_sf"/>
</dbReference>
<dbReference type="GO" id="GO:0009055">
    <property type="term" value="F:electron transfer activity"/>
    <property type="evidence" value="ECO:0007669"/>
    <property type="project" value="InterPro"/>
</dbReference>
<evidence type="ECO:0000256" key="4">
    <source>
        <dbReference type="ARBA" id="ARBA00022692"/>
    </source>
</evidence>
<organism evidence="12 13">
    <name type="scientific">Nitrolancea hollandica Lb</name>
    <dbReference type="NCBI Taxonomy" id="1129897"/>
    <lineage>
        <taxon>Bacteria</taxon>
        <taxon>Pseudomonadati</taxon>
        <taxon>Thermomicrobiota</taxon>
        <taxon>Thermomicrobia</taxon>
        <taxon>Sphaerobacterales</taxon>
        <taxon>Sphaerobacterineae</taxon>
        <taxon>Sphaerobacteraceae</taxon>
        <taxon>Nitrolancea</taxon>
    </lineage>
</organism>
<evidence type="ECO:0000256" key="10">
    <source>
        <dbReference type="SAM" id="Phobius"/>
    </source>
</evidence>
<dbReference type="InterPro" id="IPR005798">
    <property type="entry name" value="Cyt_b/b6_C"/>
</dbReference>
<dbReference type="GO" id="GO:0046872">
    <property type="term" value="F:metal ion binding"/>
    <property type="evidence" value="ECO:0007669"/>
    <property type="project" value="UniProtKB-KW"/>
</dbReference>
<dbReference type="SUPFAM" id="SSF81648">
    <property type="entry name" value="a domain/subunit of cytochrome bc1 complex (Ubiquinol-cytochrome c reductase)"/>
    <property type="match status" value="1"/>
</dbReference>
<keyword evidence="3" id="KW-0349">Heme</keyword>
<evidence type="ECO:0000256" key="3">
    <source>
        <dbReference type="ARBA" id="ARBA00022617"/>
    </source>
</evidence>
<evidence type="ECO:0000256" key="5">
    <source>
        <dbReference type="ARBA" id="ARBA00022723"/>
    </source>
</evidence>
<feature type="transmembrane region" description="Helical" evidence="10">
    <location>
        <begin position="98"/>
        <end position="122"/>
    </location>
</feature>
<sequence>MAEIAGRPGQPALNDEKRQRLLELVRGRTAARPTDLAEDEVMVWPSLVVVEALSAVVFLILLLVVSVLVNAPLEEVQNPTVTPNPSKAPWYFLNLQELLLHMHPALAGVIVPTAALVLIAAIPFIDRSPLGVGILFTSAKGKMIVLFSTAFTIISEVGLILFDNFIGVTKSLQPIAPPFVYLQAIPIAVMVGFSAILALMVKVIFKPTRRELIIALFTGFVVTYFVLTIAGTSFRGPGMELFFPWNMPAPH</sequence>
<reference evidence="12 13" key="1">
    <citation type="journal article" date="2012" name="ISME J.">
        <title>Nitrification expanded: discovery, physiology and genomics of a nitrite-oxidizing bacterium from the phylum Chloroflexi.</title>
        <authorList>
            <person name="Sorokin D.Y."/>
            <person name="Lucker S."/>
            <person name="Vejmelkova D."/>
            <person name="Kostrikina N.A."/>
            <person name="Kleerebezem R."/>
            <person name="Rijpstra W.I."/>
            <person name="Damste J.S."/>
            <person name="Le Paslier D."/>
            <person name="Muyzer G."/>
            <person name="Wagner M."/>
            <person name="van Loosdrecht M.C."/>
            <person name="Daims H."/>
        </authorList>
    </citation>
    <scope>NUCLEOTIDE SEQUENCE [LARGE SCALE GENOMIC DNA]</scope>
    <source>
        <strain evidence="13">none</strain>
    </source>
</reference>
<evidence type="ECO:0000256" key="8">
    <source>
        <dbReference type="ARBA" id="ARBA00023004"/>
    </source>
</evidence>
<keyword evidence="8" id="KW-0408">Iron</keyword>
<keyword evidence="7 10" id="KW-1133">Transmembrane helix</keyword>
<dbReference type="EC" id="1.10.2.2" evidence="12"/>
<evidence type="ECO:0000256" key="6">
    <source>
        <dbReference type="ARBA" id="ARBA00022982"/>
    </source>
</evidence>